<evidence type="ECO:0000256" key="4">
    <source>
        <dbReference type="ARBA" id="ARBA00022801"/>
    </source>
</evidence>
<dbReference type="PANTHER" id="PTHR40942">
    <property type="match status" value="1"/>
</dbReference>
<comment type="catalytic activity">
    <reaction evidence="8">
        <text>P(1),P(4)-bis(5'-adenosyl) tetraphosphate + H2O = 2 ADP + 2 H(+)</text>
        <dbReference type="Rhea" id="RHEA:24252"/>
        <dbReference type="ChEBI" id="CHEBI:15377"/>
        <dbReference type="ChEBI" id="CHEBI:15378"/>
        <dbReference type="ChEBI" id="CHEBI:58141"/>
        <dbReference type="ChEBI" id="CHEBI:456216"/>
        <dbReference type="EC" id="3.6.1.41"/>
    </reaction>
</comment>
<protein>
    <recommendedName>
        <fullName evidence="3">bis(5'-nucleosyl)-tetraphosphatase (symmetrical)</fullName>
        <ecNumber evidence="3">3.6.1.41</ecNumber>
    </recommendedName>
    <alternativeName>
        <fullName evidence="6">Ap4A hydrolase</fullName>
    </alternativeName>
    <alternativeName>
        <fullName evidence="5">Diadenosine 5',5'''-P1,P4-tetraphosphate pyrophosphohydrolase</fullName>
    </alternativeName>
    <alternativeName>
        <fullName evidence="7">Diadenosine tetraphosphatase</fullName>
    </alternativeName>
</protein>
<dbReference type="AlphaFoldDB" id="C7FPK7"/>
<evidence type="ECO:0000256" key="8">
    <source>
        <dbReference type="ARBA" id="ARBA00049417"/>
    </source>
</evidence>
<dbReference type="Pfam" id="PF00149">
    <property type="entry name" value="Metallophos"/>
    <property type="match status" value="1"/>
</dbReference>
<dbReference type="NCBIfam" id="NF001204">
    <property type="entry name" value="PRK00166.1"/>
    <property type="match status" value="1"/>
</dbReference>
<dbReference type="InterPro" id="IPR004843">
    <property type="entry name" value="Calcineurin-like_PHP"/>
</dbReference>
<dbReference type="EMBL" id="GQ412710">
    <property type="protein sequence ID" value="ACU26510.1"/>
    <property type="molecule type" value="Genomic_DNA"/>
</dbReference>
<evidence type="ECO:0000256" key="7">
    <source>
        <dbReference type="ARBA" id="ARBA00033210"/>
    </source>
</evidence>
<name>C7FPK7_9BACT</name>
<dbReference type="PIRSF" id="PIRSF000903">
    <property type="entry name" value="B5n-ttraPtase_sm"/>
    <property type="match status" value="1"/>
</dbReference>
<evidence type="ECO:0000256" key="6">
    <source>
        <dbReference type="ARBA" id="ARBA00032248"/>
    </source>
</evidence>
<comment type="function">
    <text evidence="1">Hydrolyzes diadenosine 5',5'''-P1,P4-tetraphosphate to yield ADP.</text>
</comment>
<evidence type="ECO:0000256" key="2">
    <source>
        <dbReference type="ARBA" id="ARBA00005419"/>
    </source>
</evidence>
<evidence type="ECO:0000256" key="5">
    <source>
        <dbReference type="ARBA" id="ARBA00031248"/>
    </source>
</evidence>
<reference evidence="10" key="1">
    <citation type="journal article" date="2009" name="Environ. Microbiol. Rep.">
        <title>Characterization of canthaxanthin biosynthesis genes from an uncultured marine bacterium.</title>
        <authorList>
            <person name="Maresca J.A."/>
            <person name="Braff J.C."/>
            <person name="Delong E.F."/>
        </authorList>
    </citation>
    <scope>NUCLEOTIDE SEQUENCE</scope>
</reference>
<proteinExistence type="inferred from homology"/>
<sequence length="282" mass="31310">MAVYAVGDVQGSFQALSALVGALNFNPKVDQLWLAGDLVNRGPDSLEVLRWAYQHRDALRVVLGNHDLYLIGRWLGALRPKARDTLEPLLKATDADMLIGWLRAQPLLVQDGRWLMVHAALHPEWELRDAHDIARELEELLQSEQAADLLRDAHRSTPTGWSRDQDPHERRLAALATLTRLRCLDPTGALTFDYSGPLNACPPDRVPWWRATSARCSTLTVIIGHWAALGYHRAPGLLALDTGCAWGKHLTAVELMSGRVTQVNHDGSLVRADAWSPDTLTP</sequence>
<accession>C7FPK7</accession>
<evidence type="ECO:0000256" key="1">
    <source>
        <dbReference type="ARBA" id="ARBA00003413"/>
    </source>
</evidence>
<dbReference type="GO" id="GO:0008803">
    <property type="term" value="F:bis(5'-nucleosyl)-tetraphosphatase (symmetrical) activity"/>
    <property type="evidence" value="ECO:0007669"/>
    <property type="project" value="UniProtKB-EC"/>
</dbReference>
<dbReference type="InterPro" id="IPR004617">
    <property type="entry name" value="ApaH"/>
</dbReference>
<dbReference type="EC" id="3.6.1.41" evidence="3"/>
<dbReference type="Gene3D" id="3.60.21.10">
    <property type="match status" value="1"/>
</dbReference>
<feature type="domain" description="Calcineurin-like phosphoesterase" evidence="9">
    <location>
        <begin position="1"/>
        <end position="158"/>
    </location>
</feature>
<evidence type="ECO:0000256" key="3">
    <source>
        <dbReference type="ARBA" id="ARBA00012506"/>
    </source>
</evidence>
<organism evidence="10">
    <name type="scientific">uncultured bacterium HF186_25m_27D22</name>
    <dbReference type="NCBI Taxonomy" id="662889"/>
    <lineage>
        <taxon>Bacteria</taxon>
        <taxon>environmental samples</taxon>
    </lineage>
</organism>
<comment type="similarity">
    <text evidence="2">Belongs to the Ap4A hydrolase family.</text>
</comment>
<evidence type="ECO:0000313" key="10">
    <source>
        <dbReference type="EMBL" id="ACU26510.1"/>
    </source>
</evidence>
<dbReference type="SUPFAM" id="SSF56300">
    <property type="entry name" value="Metallo-dependent phosphatases"/>
    <property type="match status" value="1"/>
</dbReference>
<evidence type="ECO:0000259" key="9">
    <source>
        <dbReference type="Pfam" id="PF00149"/>
    </source>
</evidence>
<dbReference type="PANTHER" id="PTHR40942:SF4">
    <property type="entry name" value="CYTOCHROME C5"/>
    <property type="match status" value="1"/>
</dbReference>
<keyword evidence="4" id="KW-0378">Hydrolase</keyword>
<dbReference type="InterPro" id="IPR029052">
    <property type="entry name" value="Metallo-depent_PP-like"/>
</dbReference>